<gene>
    <name evidence="5" type="ORF">SAMN05661093_08383</name>
</gene>
<dbReference type="Gene3D" id="3.40.50.150">
    <property type="entry name" value="Vaccinia Virus protein VP39"/>
    <property type="match status" value="1"/>
</dbReference>
<protein>
    <submittedName>
        <fullName evidence="5">Ubiquinone/menaquinone biosynthesis C-methylase UbiE</fullName>
    </submittedName>
</protein>
<keyword evidence="2" id="KW-0808">Transferase</keyword>
<accession>A0A1W2FRL1</accession>
<dbReference type="AlphaFoldDB" id="A0A1W2FRL1"/>
<dbReference type="PANTHER" id="PTHR43712:SF2">
    <property type="entry name" value="O-METHYLTRANSFERASE CICE"/>
    <property type="match status" value="1"/>
</dbReference>
<dbReference type="GO" id="GO:0032259">
    <property type="term" value="P:methylation"/>
    <property type="evidence" value="ECO:0007669"/>
    <property type="project" value="UniProtKB-KW"/>
</dbReference>
<dbReference type="Proteomes" id="UP000192674">
    <property type="component" value="Unassembled WGS sequence"/>
</dbReference>
<evidence type="ECO:0000256" key="1">
    <source>
        <dbReference type="ARBA" id="ARBA00022603"/>
    </source>
</evidence>
<dbReference type="RefSeq" id="WP_084432870.1">
    <property type="nucleotide sequence ID" value="NZ_FWXV01000010.1"/>
</dbReference>
<evidence type="ECO:0000256" key="3">
    <source>
        <dbReference type="ARBA" id="ARBA00022691"/>
    </source>
</evidence>
<dbReference type="SUPFAM" id="SSF46785">
    <property type="entry name" value="Winged helix' DNA-binding domain"/>
    <property type="match status" value="1"/>
</dbReference>
<keyword evidence="6" id="KW-1185">Reference proteome</keyword>
<evidence type="ECO:0000313" key="6">
    <source>
        <dbReference type="Proteomes" id="UP000192674"/>
    </source>
</evidence>
<dbReference type="Pfam" id="PF00891">
    <property type="entry name" value="Methyltransf_2"/>
    <property type="match status" value="1"/>
</dbReference>
<dbReference type="InterPro" id="IPR001077">
    <property type="entry name" value="COMT_C"/>
</dbReference>
<organism evidence="5 6">
    <name type="scientific">Kibdelosporangium aridum</name>
    <dbReference type="NCBI Taxonomy" id="2030"/>
    <lineage>
        <taxon>Bacteria</taxon>
        <taxon>Bacillati</taxon>
        <taxon>Actinomycetota</taxon>
        <taxon>Actinomycetes</taxon>
        <taxon>Pseudonocardiales</taxon>
        <taxon>Pseudonocardiaceae</taxon>
        <taxon>Kibdelosporangium</taxon>
    </lineage>
</organism>
<keyword evidence="1 5" id="KW-0489">Methyltransferase</keyword>
<keyword evidence="5" id="KW-0830">Ubiquinone</keyword>
<dbReference type="EMBL" id="FWXV01000010">
    <property type="protein sequence ID" value="SMD24256.1"/>
    <property type="molecule type" value="Genomic_DNA"/>
</dbReference>
<dbReference type="InterPro" id="IPR029063">
    <property type="entry name" value="SAM-dependent_MTases_sf"/>
</dbReference>
<feature type="domain" description="O-methyltransferase C-terminal" evidence="4">
    <location>
        <begin position="99"/>
        <end position="284"/>
    </location>
</feature>
<dbReference type="OrthoDB" id="582216at2"/>
<evidence type="ECO:0000313" key="5">
    <source>
        <dbReference type="EMBL" id="SMD24256.1"/>
    </source>
</evidence>
<dbReference type="Gene3D" id="1.10.10.10">
    <property type="entry name" value="Winged helix-like DNA-binding domain superfamily/Winged helix DNA-binding domain"/>
    <property type="match status" value="1"/>
</dbReference>
<dbReference type="GO" id="GO:0008171">
    <property type="term" value="F:O-methyltransferase activity"/>
    <property type="evidence" value="ECO:0007669"/>
    <property type="project" value="InterPro"/>
</dbReference>
<name>A0A1W2FRL1_KIBAR</name>
<evidence type="ECO:0000256" key="2">
    <source>
        <dbReference type="ARBA" id="ARBA00022679"/>
    </source>
</evidence>
<dbReference type="CDD" id="cd02440">
    <property type="entry name" value="AdoMet_MTases"/>
    <property type="match status" value="1"/>
</dbReference>
<evidence type="ECO:0000259" key="4">
    <source>
        <dbReference type="Pfam" id="PF00891"/>
    </source>
</evidence>
<keyword evidence="3" id="KW-0949">S-adenosyl-L-methionine</keyword>
<proteinExistence type="predicted"/>
<dbReference type="InterPro" id="IPR036388">
    <property type="entry name" value="WH-like_DNA-bd_sf"/>
</dbReference>
<dbReference type="PANTHER" id="PTHR43712">
    <property type="entry name" value="PUTATIVE (AFU_ORTHOLOGUE AFUA_4G14580)-RELATED"/>
    <property type="match status" value="1"/>
</dbReference>
<dbReference type="SUPFAM" id="SSF53335">
    <property type="entry name" value="S-adenosyl-L-methionine-dependent methyltransferases"/>
    <property type="match status" value="1"/>
</dbReference>
<sequence>MSTPYLNLTNAAGKVAAFSTAVRLGLLDRIDREPANPAELARTCGATERGVRVVLAALAEGGFVEQLADGRYRPVLTGLAALHPLIPLWDHLPDAVRTGIPVYDPNSASPGNAIYPRTMTYLASLWGDAVDHAISTLPAATRILDVGAGAEPWTISYCRGHPKSHITALDLPEVLPSTRRAVSRAGLTDRYTFLPGDVLTTPLEPCTYDLIIVAQVCSLFDRSNGSALIKRLTPALAEEGVLAIIDTLAGAPGSAMQELSLYLRTQAGAVHQPDAYYEWLADAGLTDITSTDLPTTLAIAVLTGRKPRQSASAHDNR</sequence>
<reference evidence="5 6" key="1">
    <citation type="submission" date="2017-04" db="EMBL/GenBank/DDBJ databases">
        <authorList>
            <person name="Afonso C.L."/>
            <person name="Miller P.J."/>
            <person name="Scott M.A."/>
            <person name="Spackman E."/>
            <person name="Goraichik I."/>
            <person name="Dimitrov K.M."/>
            <person name="Suarez D.L."/>
            <person name="Swayne D.E."/>
        </authorList>
    </citation>
    <scope>NUCLEOTIDE SEQUENCE [LARGE SCALE GENOMIC DNA]</scope>
    <source>
        <strain evidence="5 6">DSM 43828</strain>
    </source>
</reference>
<dbReference type="InterPro" id="IPR036390">
    <property type="entry name" value="WH_DNA-bd_sf"/>
</dbReference>